<dbReference type="AlphaFoldDB" id="A0A1B2A610"/>
<evidence type="ECO:0000313" key="2">
    <source>
        <dbReference type="EMBL" id="ASN59713.1"/>
    </source>
</evidence>
<proteinExistence type="inferred from homology"/>
<dbReference type="SUPFAM" id="SSF89360">
    <property type="entry name" value="HesB-like domain"/>
    <property type="match status" value="1"/>
</dbReference>
<evidence type="ECO:0000313" key="3">
    <source>
        <dbReference type="EMBL" id="AXN35515.1"/>
    </source>
</evidence>
<dbReference type="EMBL" id="CP022474">
    <property type="protein sequence ID" value="ASN59713.1"/>
    <property type="molecule type" value="Genomic_DNA"/>
</dbReference>
<dbReference type="OrthoDB" id="1645729at2"/>
<dbReference type="Proteomes" id="UP000257607">
    <property type="component" value="Chromosome"/>
</dbReference>
<dbReference type="EMBL" id="CP117683">
    <property type="protein sequence ID" value="WDC91755.1"/>
    <property type="molecule type" value="Genomic_DNA"/>
</dbReference>
<comment type="similarity">
    <text evidence="1">Belongs to the HesB/IscA family.</text>
</comment>
<organism evidence="3 6">
    <name type="scientific">Latilactobacillus curvatus</name>
    <name type="common">Lactobacillus curvatus</name>
    <dbReference type="NCBI Taxonomy" id="28038"/>
    <lineage>
        <taxon>Bacteria</taxon>
        <taxon>Bacillati</taxon>
        <taxon>Bacillota</taxon>
        <taxon>Bacilli</taxon>
        <taxon>Lactobacillales</taxon>
        <taxon>Lactobacillaceae</taxon>
        <taxon>Latilactobacillus</taxon>
    </lineage>
</organism>
<accession>A0A1B2A610</accession>
<sequence length="97" mass="11156">MQIQVSDAASQWFRDELALQSGDAVRFFGKVYGQTAVHDGFSLGMERATVEQPIGSVVKDGITYFASQSDEWFFADYDLQVDYDPELEEPKYQFERR</sequence>
<name>A0A1B2A610_LATCU</name>
<dbReference type="PIRSF" id="PIRSF034852">
    <property type="entry name" value="UCP034852"/>
    <property type="match status" value="1"/>
</dbReference>
<evidence type="ECO:0000313" key="6">
    <source>
        <dbReference type="Proteomes" id="UP000257607"/>
    </source>
</evidence>
<evidence type="ECO:0000256" key="1">
    <source>
        <dbReference type="ARBA" id="ARBA00006718"/>
    </source>
</evidence>
<protein>
    <submittedName>
        <fullName evidence="3">Iron-sulfur cluster biosynthesis protein</fullName>
    </submittedName>
</protein>
<evidence type="ECO:0000313" key="4">
    <source>
        <dbReference type="EMBL" id="WDC91755.1"/>
    </source>
</evidence>
<reference evidence="4" key="3">
    <citation type="submission" date="2023-02" db="EMBL/GenBank/DDBJ databases">
        <title>Complete genome sequence of Lactobacillus curvatus CACC879 isolated from Pig feces.</title>
        <authorList>
            <person name="Park S."/>
            <person name="Park M.A."/>
            <person name="Kim D.-H."/>
            <person name="Kim Y."/>
        </authorList>
    </citation>
    <scope>NUCLEOTIDE SEQUENCE</scope>
    <source>
        <strain evidence="4">CACC879</strain>
    </source>
</reference>
<dbReference type="EMBL" id="CP031003">
    <property type="protein sequence ID" value="AXN35515.1"/>
    <property type="molecule type" value="Genomic_DNA"/>
</dbReference>
<dbReference type="Proteomes" id="UP000199749">
    <property type="component" value="Chromosome"/>
</dbReference>
<reference evidence="2 5" key="1">
    <citation type="submission" date="2017-07" db="EMBL/GenBank/DDBJ databases">
        <title>Lactobacillus curvatus MRS6 whole genome.</title>
        <authorList>
            <person name="Jans C."/>
            <person name="Lagler S."/>
            <person name="Lacroix C."/>
            <person name="Meile L."/>
            <person name="Stevens M.J.A."/>
        </authorList>
    </citation>
    <scope>NUCLEOTIDE SEQUENCE [LARGE SCALE GENOMIC DNA]</scope>
    <source>
        <strain evidence="2 5">MRS6</strain>
    </source>
</reference>
<evidence type="ECO:0000313" key="5">
    <source>
        <dbReference type="Proteomes" id="UP000199749"/>
    </source>
</evidence>
<dbReference type="InterPro" id="IPR008326">
    <property type="entry name" value="PdhI-like"/>
</dbReference>
<dbReference type="RefSeq" id="WP_065825459.1">
    <property type="nucleotide sequence ID" value="NZ_CABIVZ010000004.1"/>
</dbReference>
<dbReference type="InterPro" id="IPR035903">
    <property type="entry name" value="HesB-like_dom_sf"/>
</dbReference>
<gene>
    <name evidence="2" type="ORF">CG419_03340</name>
    <name evidence="3" type="ORF">DT351_03715</name>
    <name evidence="4" type="ORF">PSR33_06080</name>
</gene>
<dbReference type="Proteomes" id="UP001215533">
    <property type="component" value="Chromosome"/>
</dbReference>
<reference evidence="3 6" key="2">
    <citation type="submission" date="2018-07" db="EMBL/GenBank/DDBJ databases">
        <title>Lactobacillus curvatus genome sequence.</title>
        <authorList>
            <person name="Prechtl R."/>
        </authorList>
    </citation>
    <scope>NUCLEOTIDE SEQUENCE [LARGE SCALE GENOMIC DNA]</scope>
    <source>
        <strain evidence="3 6">TMW 1.1928</strain>
    </source>
</reference>